<comment type="cofactor">
    <cofactor evidence="1">
        <name>a divalent metal cation</name>
        <dbReference type="ChEBI" id="CHEBI:60240"/>
    </cofactor>
</comment>
<dbReference type="InterPro" id="IPR045249">
    <property type="entry name" value="HARBI1-like"/>
</dbReference>
<evidence type="ECO:0000313" key="10">
    <source>
        <dbReference type="Proteomes" id="UP000887568"/>
    </source>
</evidence>
<dbReference type="InterPro" id="IPR027806">
    <property type="entry name" value="HARBI1_dom"/>
</dbReference>
<comment type="similarity">
    <text evidence="3">Belongs to the HARBI1 family.</text>
</comment>
<dbReference type="Pfam" id="PF13359">
    <property type="entry name" value="DDE_Tnp_4"/>
    <property type="match status" value="1"/>
</dbReference>
<dbReference type="RefSeq" id="XP_038062618.1">
    <property type="nucleotide sequence ID" value="XM_038206690.1"/>
</dbReference>
<evidence type="ECO:0000256" key="5">
    <source>
        <dbReference type="ARBA" id="ARBA00022723"/>
    </source>
</evidence>
<keyword evidence="5" id="KW-0479">Metal-binding</keyword>
<evidence type="ECO:0000256" key="7">
    <source>
        <dbReference type="ARBA" id="ARBA00023242"/>
    </source>
</evidence>
<proteinExistence type="inferred from homology"/>
<dbReference type="GO" id="GO:0005634">
    <property type="term" value="C:nucleus"/>
    <property type="evidence" value="ECO:0007669"/>
    <property type="project" value="UniProtKB-SubCell"/>
</dbReference>
<keyword evidence="10" id="KW-1185">Reference proteome</keyword>
<keyword evidence="7" id="KW-0539">Nucleus</keyword>
<evidence type="ECO:0000259" key="8">
    <source>
        <dbReference type="Pfam" id="PF13359"/>
    </source>
</evidence>
<evidence type="ECO:0000313" key="9">
    <source>
        <dbReference type="EnsemblMetazoa" id="XP_038062618.1"/>
    </source>
</evidence>
<dbReference type="EnsemblMetazoa" id="XM_038206690.1">
    <property type="protein sequence ID" value="XP_038062618.1"/>
    <property type="gene ID" value="LOC119733111"/>
</dbReference>
<evidence type="ECO:0000256" key="6">
    <source>
        <dbReference type="ARBA" id="ARBA00022801"/>
    </source>
</evidence>
<reference evidence="9" key="1">
    <citation type="submission" date="2022-11" db="UniProtKB">
        <authorList>
            <consortium name="EnsemblMetazoa"/>
        </authorList>
    </citation>
    <scope>IDENTIFICATION</scope>
</reference>
<dbReference type="OMA" id="AFRMSKG"/>
<dbReference type="GO" id="GO:0046872">
    <property type="term" value="F:metal ion binding"/>
    <property type="evidence" value="ECO:0007669"/>
    <property type="project" value="UniProtKB-KW"/>
</dbReference>
<feature type="domain" description="DDE Tnp4" evidence="8">
    <location>
        <begin position="216"/>
        <end position="378"/>
    </location>
</feature>
<dbReference type="AlphaFoldDB" id="A0A914AFW1"/>
<dbReference type="GO" id="GO:0016787">
    <property type="term" value="F:hydrolase activity"/>
    <property type="evidence" value="ECO:0007669"/>
    <property type="project" value="UniProtKB-KW"/>
</dbReference>
<dbReference type="OrthoDB" id="2668416at2759"/>
<dbReference type="PANTHER" id="PTHR22930:SF85">
    <property type="entry name" value="GH03217P-RELATED"/>
    <property type="match status" value="1"/>
</dbReference>
<accession>A0A914AFW1</accession>
<dbReference type="GeneID" id="119733111"/>
<dbReference type="PANTHER" id="PTHR22930">
    <property type="match status" value="1"/>
</dbReference>
<keyword evidence="4" id="KW-0540">Nuclease</keyword>
<keyword evidence="6" id="KW-0378">Hydrolase</keyword>
<dbReference type="GO" id="GO:0004518">
    <property type="term" value="F:nuclease activity"/>
    <property type="evidence" value="ECO:0007669"/>
    <property type="project" value="UniProtKB-KW"/>
</dbReference>
<evidence type="ECO:0000256" key="2">
    <source>
        <dbReference type="ARBA" id="ARBA00004123"/>
    </source>
</evidence>
<evidence type="ECO:0000256" key="3">
    <source>
        <dbReference type="ARBA" id="ARBA00006958"/>
    </source>
</evidence>
<name>A0A914AFW1_PATMI</name>
<sequence length="431" mass="50086">MEDFIDMIVSTILVDDDPQVSSNAQQNCDGDGNRSTERFRRRLQWHRRVLNNERAGYMLNFAVILTSLLSAMYSSPVTIWRRERSSQWWEVDALIQFTDQKWYENFRMTRAAFQLLCNQLHPHLVRQVSRMRQPVCVVKLLALTLYRLATGESFRTISNLFGVGRTTAYDGFWDVCNALNSHLKKLYVKRPKGEAVNRMINVFETKYGFPMCGGAIDGTHIPIIAPDQYHTDYFNRKGWYSVLLQGLVDHNFKFMDFDVGQPGKCHDSWVFQSSKLHLKLVNGTFYPRLTRAIEGQDIPIVILGDSAYTLSPFLMKPYPEGLATAEELRFNVRLSRARILVEHAFGRLKGRWRCIMKRNDSHAKNIHVLVSACIVLHNFCETWKQENEDMHIRDEPQDDDPFEHQADHAQNIAEDGEQFRAALARYFTSQH</sequence>
<protein>
    <recommendedName>
        <fullName evidence="8">DDE Tnp4 domain-containing protein</fullName>
    </recommendedName>
</protein>
<dbReference type="Proteomes" id="UP000887568">
    <property type="component" value="Unplaced"/>
</dbReference>
<evidence type="ECO:0000256" key="1">
    <source>
        <dbReference type="ARBA" id="ARBA00001968"/>
    </source>
</evidence>
<comment type="subcellular location">
    <subcellularLocation>
        <location evidence="2">Nucleus</location>
    </subcellularLocation>
</comment>
<evidence type="ECO:0000256" key="4">
    <source>
        <dbReference type="ARBA" id="ARBA00022722"/>
    </source>
</evidence>
<organism evidence="9 10">
    <name type="scientific">Patiria miniata</name>
    <name type="common">Bat star</name>
    <name type="synonym">Asterina miniata</name>
    <dbReference type="NCBI Taxonomy" id="46514"/>
    <lineage>
        <taxon>Eukaryota</taxon>
        <taxon>Metazoa</taxon>
        <taxon>Echinodermata</taxon>
        <taxon>Eleutherozoa</taxon>
        <taxon>Asterozoa</taxon>
        <taxon>Asteroidea</taxon>
        <taxon>Valvatacea</taxon>
        <taxon>Valvatida</taxon>
        <taxon>Asterinidae</taxon>
        <taxon>Patiria</taxon>
    </lineage>
</organism>